<dbReference type="InterPro" id="IPR039420">
    <property type="entry name" value="WalR-like"/>
</dbReference>
<dbReference type="InterPro" id="IPR016032">
    <property type="entry name" value="Sig_transdc_resp-reg_C-effctor"/>
</dbReference>
<keyword evidence="4 7" id="KW-0238">DNA-binding</keyword>
<evidence type="ECO:0000259" key="9">
    <source>
        <dbReference type="PROSITE" id="PS51755"/>
    </source>
</evidence>
<dbReference type="SMART" id="SM00862">
    <property type="entry name" value="Trans_reg_C"/>
    <property type="match status" value="1"/>
</dbReference>
<keyword evidence="1 6" id="KW-0597">Phosphoprotein</keyword>
<dbReference type="SMART" id="SM00448">
    <property type="entry name" value="REC"/>
    <property type="match status" value="1"/>
</dbReference>
<dbReference type="InterPro" id="IPR001867">
    <property type="entry name" value="OmpR/PhoB-type_DNA-bd"/>
</dbReference>
<evidence type="ECO:0000256" key="1">
    <source>
        <dbReference type="ARBA" id="ARBA00022553"/>
    </source>
</evidence>
<evidence type="ECO:0000256" key="5">
    <source>
        <dbReference type="ARBA" id="ARBA00023163"/>
    </source>
</evidence>
<dbReference type="Gene3D" id="3.40.50.2300">
    <property type="match status" value="1"/>
</dbReference>
<dbReference type="PROSITE" id="PS51755">
    <property type="entry name" value="OMPR_PHOB"/>
    <property type="match status" value="1"/>
</dbReference>
<keyword evidence="3" id="KW-0805">Transcription regulation</keyword>
<evidence type="ECO:0000256" key="2">
    <source>
        <dbReference type="ARBA" id="ARBA00023012"/>
    </source>
</evidence>
<name>A0ABW4YII5_9BACL</name>
<dbReference type="Proteomes" id="UP001597362">
    <property type="component" value="Unassembled WGS sequence"/>
</dbReference>
<keyword evidence="5" id="KW-0804">Transcription</keyword>
<dbReference type="EMBL" id="JBHUHO010000020">
    <property type="protein sequence ID" value="MFD2115501.1"/>
    <property type="molecule type" value="Genomic_DNA"/>
</dbReference>
<feature type="domain" description="Response regulatory" evidence="8">
    <location>
        <begin position="3"/>
        <end position="116"/>
    </location>
</feature>
<dbReference type="Pfam" id="PF00072">
    <property type="entry name" value="Response_reg"/>
    <property type="match status" value="1"/>
</dbReference>
<dbReference type="PANTHER" id="PTHR48111:SF1">
    <property type="entry name" value="TWO-COMPONENT RESPONSE REGULATOR ORR33"/>
    <property type="match status" value="1"/>
</dbReference>
<reference evidence="11" key="1">
    <citation type="journal article" date="2019" name="Int. J. Syst. Evol. Microbiol.">
        <title>The Global Catalogue of Microorganisms (GCM) 10K type strain sequencing project: providing services to taxonomists for standard genome sequencing and annotation.</title>
        <authorList>
            <consortium name="The Broad Institute Genomics Platform"/>
            <consortium name="The Broad Institute Genome Sequencing Center for Infectious Disease"/>
            <person name="Wu L."/>
            <person name="Ma J."/>
        </authorList>
    </citation>
    <scope>NUCLEOTIDE SEQUENCE [LARGE SCALE GENOMIC DNA]</scope>
    <source>
        <strain evidence="11">GH52</strain>
    </source>
</reference>
<feature type="modified residue" description="4-aspartylphosphate" evidence="6">
    <location>
        <position position="52"/>
    </location>
</feature>
<feature type="DNA-binding region" description="OmpR/PhoB-type" evidence="7">
    <location>
        <begin position="125"/>
        <end position="224"/>
    </location>
</feature>
<evidence type="ECO:0000259" key="8">
    <source>
        <dbReference type="PROSITE" id="PS50110"/>
    </source>
</evidence>
<accession>A0ABW4YII5</accession>
<feature type="domain" description="OmpR/PhoB-type" evidence="9">
    <location>
        <begin position="125"/>
        <end position="224"/>
    </location>
</feature>
<dbReference type="InterPro" id="IPR001789">
    <property type="entry name" value="Sig_transdc_resp-reg_receiver"/>
</dbReference>
<gene>
    <name evidence="10" type="ORF">ACFSJH_07125</name>
</gene>
<evidence type="ECO:0000256" key="7">
    <source>
        <dbReference type="PROSITE-ProRule" id="PRU01091"/>
    </source>
</evidence>
<keyword evidence="2" id="KW-0902">Two-component regulatory system</keyword>
<dbReference type="Pfam" id="PF00486">
    <property type="entry name" value="Trans_reg_C"/>
    <property type="match status" value="1"/>
</dbReference>
<evidence type="ECO:0000313" key="11">
    <source>
        <dbReference type="Proteomes" id="UP001597362"/>
    </source>
</evidence>
<comment type="caution">
    <text evidence="10">The sequence shown here is derived from an EMBL/GenBank/DDBJ whole genome shotgun (WGS) entry which is preliminary data.</text>
</comment>
<evidence type="ECO:0000313" key="10">
    <source>
        <dbReference type="EMBL" id="MFD2115501.1"/>
    </source>
</evidence>
<dbReference type="PANTHER" id="PTHR48111">
    <property type="entry name" value="REGULATOR OF RPOS"/>
    <property type="match status" value="1"/>
</dbReference>
<dbReference type="RefSeq" id="WP_377770725.1">
    <property type="nucleotide sequence ID" value="NZ_JBHUHO010000020.1"/>
</dbReference>
<dbReference type="Gene3D" id="1.10.10.10">
    <property type="entry name" value="Winged helix-like DNA-binding domain superfamily/Winged helix DNA-binding domain"/>
    <property type="match status" value="1"/>
</dbReference>
<dbReference type="SUPFAM" id="SSF52172">
    <property type="entry name" value="CheY-like"/>
    <property type="match status" value="1"/>
</dbReference>
<dbReference type="CDD" id="cd17574">
    <property type="entry name" value="REC_OmpR"/>
    <property type="match status" value="1"/>
</dbReference>
<dbReference type="Gene3D" id="6.10.250.690">
    <property type="match status" value="1"/>
</dbReference>
<dbReference type="InterPro" id="IPR011006">
    <property type="entry name" value="CheY-like_superfamily"/>
</dbReference>
<dbReference type="SUPFAM" id="SSF46894">
    <property type="entry name" value="C-terminal effector domain of the bipartite response regulators"/>
    <property type="match status" value="1"/>
</dbReference>
<keyword evidence="11" id="KW-1185">Reference proteome</keyword>
<proteinExistence type="predicted"/>
<protein>
    <submittedName>
        <fullName evidence="10">Response regulator transcription factor</fullName>
    </submittedName>
</protein>
<organism evidence="10 11">
    <name type="scientific">Paenibacillus yanchengensis</name>
    <dbReference type="NCBI Taxonomy" id="2035833"/>
    <lineage>
        <taxon>Bacteria</taxon>
        <taxon>Bacillati</taxon>
        <taxon>Bacillota</taxon>
        <taxon>Bacilli</taxon>
        <taxon>Bacillales</taxon>
        <taxon>Paenibacillaceae</taxon>
        <taxon>Paenibacillus</taxon>
    </lineage>
</organism>
<evidence type="ECO:0000256" key="4">
    <source>
        <dbReference type="ARBA" id="ARBA00023125"/>
    </source>
</evidence>
<dbReference type="CDD" id="cd00383">
    <property type="entry name" value="trans_reg_C"/>
    <property type="match status" value="1"/>
</dbReference>
<dbReference type="PROSITE" id="PS50110">
    <property type="entry name" value="RESPONSE_REGULATORY"/>
    <property type="match status" value="1"/>
</dbReference>
<dbReference type="InterPro" id="IPR036388">
    <property type="entry name" value="WH-like_DNA-bd_sf"/>
</dbReference>
<evidence type="ECO:0000256" key="6">
    <source>
        <dbReference type="PROSITE-ProRule" id="PRU00169"/>
    </source>
</evidence>
<evidence type="ECO:0000256" key="3">
    <source>
        <dbReference type="ARBA" id="ARBA00023015"/>
    </source>
</evidence>
<sequence>MKKVLLIEDEQNIVKLLQAYLEKADFIVASNAGDKEVMQVFRSFKPDMVLLDLMLVTEDGWSLLQKLRLESGCPIIIITARGAITDRLEGLDLGADDYIAKPFDPNEVVARVKAVLRRSVYLADADHIRLGSLQIDTTKQQLTIAQQEVALIPRDFQLIGFMAQYPNQCFSRAQLLDQVWGIDFVGGERAVDAAIKRIRKALQLWPKQQGEIMTMKGIGYCLRVYETEQ</sequence>